<protein>
    <recommendedName>
        <fullName evidence="5">YknX-like beta-barrel domain-containing protein</fullName>
    </recommendedName>
</protein>
<sequence>MVVIAGISGSVIVLNQKKGSLPVMGSQMIQEASAEKGSISKTIVGTGNLEADTPVNVTVPSGVVIDQVKVESGDHVSAGDVLATVDSASVLSAMQDVQEEIENLDEEINETKDDEEAEEITASVEGRVKRIYVSEGSSIADSMLENGAVILLSIDGRMAVKLEAVSAVAEGDSVAVFLPDGSEKTGTIESVEGNTCVITFTDSGVGLGETVSVTDSEGNFLGSGEAYIHQQLAVTATGGTVDEIKVSEDESVSAGTTLLTLTETTQSARYREALAQREAYAETLQKLIELSKSGSVMALMDGTIQSVNVSDSSSGNSQSSSSSQVSSSGGSAGKVSNMAYGMSGADSSSYDVVTLADTEGRMEDSSILLETDALLTAENQDAKIQFAITGEGECTSALLVLKVPKTGESPQTEVLAADGSYTGTVTYEPGDRTFAADTVYRAQVQLTASEGWYFQADSISGIANGAVSGITVSSGNKELSFTVTYPATEKDSSGNTGGSNTDPDGGDTDNNTDGDHSSGSGGGTDAGSTGSGSSTGSSGGANADGTGGSGGDGSGGANGDGVGGSGGDGSGANVGGAGSSGGDGSGGANTGGTGTGGNTGGSGTTGVGTGLSGLEQTGAGSSGTGGITSGSSGNVVSGSGSTGTGSSNTGSSSDTAQASQYSTDVAAFTMSSDDNMVLSVNVDELDINSVSNGQTAALTFDAIEDKEFEGEVTKVGSSASASGGVAKYSVNITVARDSRMKTGMNASATITVESREDIITIPVDAIQEKGNRTFVYTGKDADGSLSGETEVTTGLSDGSTVEITEGLAEGDTVYYRKVSVDNKSGSQDSSMPGDFGGMGGGMMEDRGSGSGERGGMPDFGGQGQMQSPPSMD</sequence>
<dbReference type="Proteomes" id="UP001600943">
    <property type="component" value="Unassembled WGS sequence"/>
</dbReference>
<feature type="domain" description="YknX-like beta-barrel" evidence="5">
    <location>
        <begin position="678"/>
        <end position="750"/>
    </location>
</feature>
<proteinExistence type="predicted"/>
<organism evidence="6 7">
    <name type="scientific">Blautia hominis</name>
    <dbReference type="NCBI Taxonomy" id="2025493"/>
    <lineage>
        <taxon>Bacteria</taxon>
        <taxon>Bacillati</taxon>
        <taxon>Bacillota</taxon>
        <taxon>Clostridia</taxon>
        <taxon>Lachnospirales</taxon>
        <taxon>Lachnospiraceae</taxon>
        <taxon>Blautia</taxon>
    </lineage>
</organism>
<dbReference type="PANTHER" id="PTHR32347">
    <property type="entry name" value="EFFLUX SYSTEM COMPONENT YKNX-RELATED"/>
    <property type="match status" value="1"/>
</dbReference>
<evidence type="ECO:0000256" key="3">
    <source>
        <dbReference type="SAM" id="Coils"/>
    </source>
</evidence>
<dbReference type="InterPro" id="IPR058636">
    <property type="entry name" value="Beta-barrel_YknX"/>
</dbReference>
<feature type="coiled-coil region" evidence="3">
    <location>
        <begin position="87"/>
        <end position="121"/>
    </location>
</feature>
<dbReference type="PANTHER" id="PTHR32347:SF14">
    <property type="entry name" value="EFFLUX SYSTEM COMPONENT YKNX-RELATED"/>
    <property type="match status" value="1"/>
</dbReference>
<feature type="compositionally biased region" description="Low complexity" evidence="4">
    <location>
        <begin position="629"/>
        <end position="653"/>
    </location>
</feature>
<name>A0ABQ0BBN4_9FIRM</name>
<gene>
    <name evidence="6" type="ORF">K040078D81_29050</name>
</gene>
<evidence type="ECO:0000256" key="2">
    <source>
        <dbReference type="ARBA" id="ARBA00023054"/>
    </source>
</evidence>
<keyword evidence="2 3" id="KW-0175">Coiled coil</keyword>
<dbReference type="Gene3D" id="2.40.50.100">
    <property type="match status" value="1"/>
</dbReference>
<dbReference type="Gene3D" id="2.40.420.20">
    <property type="match status" value="1"/>
</dbReference>
<evidence type="ECO:0000256" key="4">
    <source>
        <dbReference type="SAM" id="MobiDB-lite"/>
    </source>
</evidence>
<feature type="region of interest" description="Disordered" evidence="4">
    <location>
        <begin position="486"/>
        <end position="657"/>
    </location>
</feature>
<dbReference type="Pfam" id="PF25990">
    <property type="entry name" value="Beta-barrel_YknX"/>
    <property type="match status" value="1"/>
</dbReference>
<accession>A0ABQ0BBN4</accession>
<feature type="region of interest" description="Disordered" evidence="4">
    <location>
        <begin position="308"/>
        <end position="332"/>
    </location>
</feature>
<dbReference type="Gene3D" id="2.40.30.170">
    <property type="match status" value="1"/>
</dbReference>
<evidence type="ECO:0000256" key="1">
    <source>
        <dbReference type="ARBA" id="ARBA00004196"/>
    </source>
</evidence>
<feature type="compositionally biased region" description="Gly residues" evidence="4">
    <location>
        <begin position="545"/>
        <end position="611"/>
    </location>
</feature>
<feature type="compositionally biased region" description="Low complexity" evidence="4">
    <location>
        <begin position="526"/>
        <end position="544"/>
    </location>
</feature>
<evidence type="ECO:0000313" key="7">
    <source>
        <dbReference type="Proteomes" id="UP001600943"/>
    </source>
</evidence>
<comment type="subcellular location">
    <subcellularLocation>
        <location evidence="1">Cell envelope</location>
    </subcellularLocation>
</comment>
<reference evidence="6 7" key="1">
    <citation type="submission" date="2024-04" db="EMBL/GenBank/DDBJ databases">
        <title>Defined microbial consortia suppress multidrug-resistant proinflammatory Enterobacteriaceae via ecological control.</title>
        <authorList>
            <person name="Furuichi M."/>
            <person name="Kawaguchi T."/>
            <person name="Pust M."/>
            <person name="Yasuma K."/>
            <person name="Plichta D."/>
            <person name="Hasegawa N."/>
            <person name="Ohya T."/>
            <person name="Bhattarai S."/>
            <person name="Sasajima S."/>
            <person name="Aoto Y."/>
            <person name="Tuganbaev T."/>
            <person name="Yaginuma M."/>
            <person name="Ueda M."/>
            <person name="Okahashi N."/>
            <person name="Amafuji K."/>
            <person name="Kiridooshi Y."/>
            <person name="Sugita K."/>
            <person name="Strazar M."/>
            <person name="Skelly A."/>
            <person name="Suda W."/>
            <person name="Hattori M."/>
            <person name="Nakamoto N."/>
            <person name="Caballero S."/>
            <person name="Norman J."/>
            <person name="Olle B."/>
            <person name="Tanoue T."/>
            <person name="Arita M."/>
            <person name="Bucci V."/>
            <person name="Atarashi K."/>
            <person name="Xavier R."/>
            <person name="Honda K."/>
        </authorList>
    </citation>
    <scope>NUCLEOTIDE SEQUENCE [LARGE SCALE GENOMIC DNA]</scope>
    <source>
        <strain evidence="7">k04-0078-D8-1</strain>
    </source>
</reference>
<evidence type="ECO:0000313" key="6">
    <source>
        <dbReference type="EMBL" id="GAA6408788.1"/>
    </source>
</evidence>
<dbReference type="InterPro" id="IPR050465">
    <property type="entry name" value="UPF0194_transport"/>
</dbReference>
<keyword evidence="7" id="KW-1185">Reference proteome</keyword>
<comment type="caution">
    <text evidence="6">The sequence shown here is derived from an EMBL/GenBank/DDBJ whole genome shotgun (WGS) entry which is preliminary data.</text>
</comment>
<evidence type="ECO:0000259" key="5">
    <source>
        <dbReference type="Pfam" id="PF25990"/>
    </source>
</evidence>
<feature type="region of interest" description="Disordered" evidence="4">
    <location>
        <begin position="820"/>
        <end position="872"/>
    </location>
</feature>
<dbReference type="EMBL" id="BAABYW010000001">
    <property type="protein sequence ID" value="GAA6408788.1"/>
    <property type="molecule type" value="Genomic_DNA"/>
</dbReference>
<feature type="compositionally biased region" description="Gly residues" evidence="4">
    <location>
        <begin position="834"/>
        <end position="863"/>
    </location>
</feature>